<accession>A0A222FQE5</accession>
<dbReference type="SUPFAM" id="SSF51735">
    <property type="entry name" value="NAD(P)-binding Rossmann-fold domains"/>
    <property type="match status" value="1"/>
</dbReference>
<evidence type="ECO:0000313" key="13">
    <source>
        <dbReference type="Proteomes" id="UP000202440"/>
    </source>
</evidence>
<dbReference type="EMBL" id="CP022530">
    <property type="protein sequence ID" value="ASP40979.1"/>
    <property type="molecule type" value="Genomic_DNA"/>
</dbReference>
<comment type="similarity">
    <text evidence="6">Belongs to the short-chain dehydrogenases/reductases (SDR) family. FolM subfamily.</text>
</comment>
<dbReference type="GO" id="GO:0006730">
    <property type="term" value="P:one-carbon metabolic process"/>
    <property type="evidence" value="ECO:0007669"/>
    <property type="project" value="UniProtKB-KW"/>
</dbReference>
<evidence type="ECO:0000313" key="12">
    <source>
        <dbReference type="EMBL" id="ASP40979.1"/>
    </source>
</evidence>
<evidence type="ECO:0000256" key="11">
    <source>
        <dbReference type="ARBA" id="ARBA00049376"/>
    </source>
</evidence>
<evidence type="ECO:0000256" key="3">
    <source>
        <dbReference type="ARBA" id="ARBA00022857"/>
    </source>
</evidence>
<dbReference type="Gene3D" id="3.40.50.720">
    <property type="entry name" value="NAD(P)-binding Rossmann-like Domain"/>
    <property type="match status" value="1"/>
</dbReference>
<dbReference type="PANTHER" id="PTHR43639:SF6">
    <property type="entry name" value="DIHYDROMONAPTERIN REDUCTASE"/>
    <property type="match status" value="1"/>
</dbReference>
<keyword evidence="4" id="KW-0560">Oxidoreductase</keyword>
<dbReference type="KEGG" id="bsan:CHH28_17295"/>
<dbReference type="PRINTS" id="PR00081">
    <property type="entry name" value="GDHRDH"/>
</dbReference>
<dbReference type="Proteomes" id="UP000202440">
    <property type="component" value="Chromosome"/>
</dbReference>
<dbReference type="InterPro" id="IPR036291">
    <property type="entry name" value="NAD(P)-bd_dom_sf"/>
</dbReference>
<comment type="function">
    <text evidence="5">Catalyzes the reduction of dihydromonapterin to tetrahydromonapterin. Also has lower activity with dihydrofolate.</text>
</comment>
<dbReference type="EC" id="1.5.1.3" evidence="1"/>
<evidence type="ECO:0000256" key="9">
    <source>
        <dbReference type="ARBA" id="ARBA00042299"/>
    </source>
</evidence>
<gene>
    <name evidence="12" type="ORF">CHH28_17295</name>
</gene>
<comment type="catalytic activity">
    <reaction evidence="10">
        <text>(6S)-5,6,7,8-tetrahydrofolate + NADP(+) = 7,8-dihydrofolate + NADPH + H(+)</text>
        <dbReference type="Rhea" id="RHEA:15009"/>
        <dbReference type="ChEBI" id="CHEBI:15378"/>
        <dbReference type="ChEBI" id="CHEBI:57451"/>
        <dbReference type="ChEBI" id="CHEBI:57453"/>
        <dbReference type="ChEBI" id="CHEBI:57783"/>
        <dbReference type="ChEBI" id="CHEBI:58349"/>
        <dbReference type="EC" id="1.5.1.3"/>
    </reaction>
</comment>
<evidence type="ECO:0000256" key="10">
    <source>
        <dbReference type="ARBA" id="ARBA00048873"/>
    </source>
</evidence>
<name>A0A222FQE5_9GAMM</name>
<dbReference type="AlphaFoldDB" id="A0A222FQE5"/>
<dbReference type="GO" id="GO:0004146">
    <property type="term" value="F:dihydrofolate reductase activity"/>
    <property type="evidence" value="ECO:0007669"/>
    <property type="project" value="UniProtKB-EC"/>
</dbReference>
<dbReference type="InterPro" id="IPR002347">
    <property type="entry name" value="SDR_fam"/>
</dbReference>
<organism evidence="12 13">
    <name type="scientific">Bacterioplanes sanyensis</name>
    <dbReference type="NCBI Taxonomy" id="1249553"/>
    <lineage>
        <taxon>Bacteria</taxon>
        <taxon>Pseudomonadati</taxon>
        <taxon>Pseudomonadota</taxon>
        <taxon>Gammaproteobacteria</taxon>
        <taxon>Oceanospirillales</taxon>
        <taxon>Oceanospirillaceae</taxon>
        <taxon>Bacterioplanes</taxon>
    </lineage>
</organism>
<dbReference type="PANTHER" id="PTHR43639">
    <property type="entry name" value="OXIDOREDUCTASE, SHORT-CHAIN DEHYDROGENASE/REDUCTASE FAMILY (AFU_ORTHOLOGUE AFUA_5G02870)"/>
    <property type="match status" value="1"/>
</dbReference>
<evidence type="ECO:0000256" key="1">
    <source>
        <dbReference type="ARBA" id="ARBA00012856"/>
    </source>
</evidence>
<sequence length="236" mass="26229">MAKTIVITGAGRRMGKQLAEHFLAQGWQVIAHYNTRSELESHPQLTQLQADLSDPDAIAQLSQQLQSLGPIHAFIHNASCFQPDAAAEDSVEHFQRHFNVHVLAPSELTGSLTWAEGAAMVNISDIYADIPNQRFAVYCASKAALQNWSLSMAQRWAGKVRVNVIQPGPIQFLPEHDEAYRQKVLSQSLIKQELGYQSVIDSADFLISNPSLTGTVMRVDGGRFVTNRYEQTFSNH</sequence>
<keyword evidence="13" id="KW-1185">Reference proteome</keyword>
<dbReference type="EC" id="1.5.1.50" evidence="7"/>
<evidence type="ECO:0000256" key="6">
    <source>
        <dbReference type="ARBA" id="ARBA00038212"/>
    </source>
</evidence>
<proteinExistence type="inferred from homology"/>
<dbReference type="OrthoDB" id="9793499at2"/>
<evidence type="ECO:0000256" key="8">
    <source>
        <dbReference type="ARBA" id="ARBA00039631"/>
    </source>
</evidence>
<comment type="catalytic activity">
    <reaction evidence="11">
        <text>7,8-dihydromonapterin + NADPH + H(+) = 5,6,7,8-tetrahydromonapterin + NADP(+)</text>
        <dbReference type="Rhea" id="RHEA:34847"/>
        <dbReference type="ChEBI" id="CHEBI:15378"/>
        <dbReference type="ChEBI" id="CHEBI:57783"/>
        <dbReference type="ChEBI" id="CHEBI:58349"/>
        <dbReference type="ChEBI" id="CHEBI:71175"/>
        <dbReference type="ChEBI" id="CHEBI:71177"/>
        <dbReference type="EC" id="1.5.1.50"/>
    </reaction>
</comment>
<evidence type="ECO:0000256" key="7">
    <source>
        <dbReference type="ARBA" id="ARBA00039145"/>
    </source>
</evidence>
<protein>
    <recommendedName>
        <fullName evidence="8">Dihydromonapterin reductase</fullName>
        <ecNumber evidence="1">1.5.1.3</ecNumber>
        <ecNumber evidence="7">1.5.1.50</ecNumber>
    </recommendedName>
    <alternativeName>
        <fullName evidence="9">Dihydrofolate reductase</fullName>
    </alternativeName>
</protein>
<dbReference type="Pfam" id="PF00106">
    <property type="entry name" value="adh_short"/>
    <property type="match status" value="1"/>
</dbReference>
<evidence type="ECO:0000256" key="2">
    <source>
        <dbReference type="ARBA" id="ARBA00022563"/>
    </source>
</evidence>
<keyword evidence="2" id="KW-0554">One-carbon metabolism</keyword>
<dbReference type="PROSITE" id="PS00061">
    <property type="entry name" value="ADH_SHORT"/>
    <property type="match status" value="1"/>
</dbReference>
<reference evidence="12 13" key="1">
    <citation type="submission" date="2017-07" db="EMBL/GenBank/DDBJ databases">
        <title>Annotated genome sequence of Bacterioplanes sanyensis isolated from Red Sea.</title>
        <authorList>
            <person name="Rehman Z.U."/>
        </authorList>
    </citation>
    <scope>NUCLEOTIDE SEQUENCE [LARGE SCALE GENOMIC DNA]</scope>
    <source>
        <strain evidence="12 13">NV9</strain>
    </source>
</reference>
<evidence type="ECO:0000256" key="4">
    <source>
        <dbReference type="ARBA" id="ARBA00023002"/>
    </source>
</evidence>
<dbReference type="InterPro" id="IPR020904">
    <property type="entry name" value="Sc_DH/Rdtase_CS"/>
</dbReference>
<evidence type="ECO:0000256" key="5">
    <source>
        <dbReference type="ARBA" id="ARBA00037508"/>
    </source>
</evidence>
<keyword evidence="3" id="KW-0521">NADP</keyword>